<evidence type="ECO:0000313" key="3">
    <source>
        <dbReference type="WBParaSite" id="GPUH_0001107901-mRNA-1"/>
    </source>
</evidence>
<dbReference type="PANTHER" id="PTHR21344">
    <property type="entry name" value="RAL GTPASE-ACTIVATING PROTEIN SUBUNIT BETA"/>
    <property type="match status" value="1"/>
</dbReference>
<reference evidence="3" key="1">
    <citation type="submission" date="2016-06" db="UniProtKB">
        <authorList>
            <consortium name="WormBaseParasite"/>
        </authorList>
    </citation>
    <scope>IDENTIFICATION</scope>
</reference>
<gene>
    <name evidence="1" type="ORF">GPUH_LOCUS11066</name>
</gene>
<dbReference type="PANTHER" id="PTHR21344:SF1">
    <property type="entry name" value="RAL GTPASE-ACTIVATING PROTEIN SUBUNIT BETA"/>
    <property type="match status" value="1"/>
</dbReference>
<keyword evidence="2" id="KW-1185">Reference proteome</keyword>
<dbReference type="AlphaFoldDB" id="A0A183DQS5"/>
<protein>
    <submittedName>
        <fullName evidence="3">Ral GTPase-activating protein subunit beta</fullName>
    </submittedName>
</protein>
<dbReference type="WBParaSite" id="GPUH_0001107901-mRNA-1">
    <property type="protein sequence ID" value="GPUH_0001107901-mRNA-1"/>
    <property type="gene ID" value="GPUH_0001107901"/>
</dbReference>
<reference evidence="1 2" key="2">
    <citation type="submission" date="2018-11" db="EMBL/GenBank/DDBJ databases">
        <authorList>
            <consortium name="Pathogen Informatics"/>
        </authorList>
    </citation>
    <scope>NUCLEOTIDE SEQUENCE [LARGE SCALE GENOMIC DNA]</scope>
</reference>
<name>A0A183DQS5_9BILA</name>
<dbReference type="EMBL" id="UYRT01078324">
    <property type="protein sequence ID" value="VDN18293.1"/>
    <property type="molecule type" value="Genomic_DNA"/>
</dbReference>
<dbReference type="OrthoDB" id="5871818at2759"/>
<dbReference type="Proteomes" id="UP000271098">
    <property type="component" value="Unassembled WGS sequence"/>
</dbReference>
<evidence type="ECO:0000313" key="2">
    <source>
        <dbReference type="Proteomes" id="UP000271098"/>
    </source>
</evidence>
<accession>A0A183DQS5</accession>
<organism evidence="3">
    <name type="scientific">Gongylonema pulchrum</name>
    <dbReference type="NCBI Taxonomy" id="637853"/>
    <lineage>
        <taxon>Eukaryota</taxon>
        <taxon>Metazoa</taxon>
        <taxon>Ecdysozoa</taxon>
        <taxon>Nematoda</taxon>
        <taxon>Chromadorea</taxon>
        <taxon>Rhabditida</taxon>
        <taxon>Spirurina</taxon>
        <taxon>Spiruromorpha</taxon>
        <taxon>Spiruroidea</taxon>
        <taxon>Gongylonematidae</taxon>
        <taxon>Gongylonema</taxon>
    </lineage>
</organism>
<evidence type="ECO:0000313" key="1">
    <source>
        <dbReference type="EMBL" id="VDN18293.1"/>
    </source>
</evidence>
<proteinExistence type="predicted"/>
<sequence length="132" mass="14704">MGLYAEWPLLEFTPLSSTAQTSSLSLFSKGTGDNVAELLVREIAENLKGAGTVAGFKIDTEEQLSWILQVLSHSLTLSFSNNREYETLRSAVSIYCTWLGALSKDASHAARLPVPMKREPAKYIRYVLLYCR</sequence>
<dbReference type="GO" id="GO:0005096">
    <property type="term" value="F:GTPase activator activity"/>
    <property type="evidence" value="ECO:0007669"/>
    <property type="project" value="InterPro"/>
</dbReference>
<dbReference type="InterPro" id="IPR039930">
    <property type="entry name" value="RALGAPB"/>
</dbReference>